<evidence type="ECO:0000256" key="8">
    <source>
        <dbReference type="RuleBase" id="RU004398"/>
    </source>
</evidence>
<dbReference type="OrthoDB" id="329139at2759"/>
<evidence type="ECO:0000256" key="2">
    <source>
        <dbReference type="ARBA" id="ARBA00005546"/>
    </source>
</evidence>
<accession>A0A9N9Q932</accession>
<dbReference type="InterPro" id="IPR036504">
    <property type="entry name" value="CGI121/TPRKB_sf"/>
</dbReference>
<evidence type="ECO:0000256" key="1">
    <source>
        <dbReference type="ARBA" id="ARBA00004123"/>
    </source>
</evidence>
<sequence>MTTTPHLQTFTLEHLPPGYVMHVAVYENVRNAGFLQKQLLDGNEGFEYAFVDAGVVLSTTHLLAAIYRALRDFQSGRMKSRNVHSEVVFSLSSNNNISESFRRFGITPSTTNLIVVKISLPSKQVSRDEVLKHLTEVIEGESVDFCDEVLGGMVDEKRVRKVYKLGGGKSGIVQSKGEGEKRELEVLVLGGMALRGFGG</sequence>
<proteinExistence type="inferred from homology"/>
<dbReference type="GO" id="GO:0002949">
    <property type="term" value="P:tRNA threonylcarbamoyladenosine modification"/>
    <property type="evidence" value="ECO:0007669"/>
    <property type="project" value="TreeGrafter"/>
</dbReference>
<keyword evidence="6 8" id="KW-0539">Nucleus</keyword>
<protein>
    <recommendedName>
        <fullName evidence="4">EKC/KEOPS complex subunit CGI121</fullName>
    </recommendedName>
    <alternativeName>
        <fullName evidence="3">EKC/KEOPS complex subunit cgi121</fullName>
    </alternativeName>
</protein>
<dbReference type="NCBIfam" id="NF011465">
    <property type="entry name" value="PRK14886.1-1"/>
    <property type="match status" value="1"/>
</dbReference>
<dbReference type="AlphaFoldDB" id="A0A9N9Q932"/>
<dbReference type="EMBL" id="CAJVRM010000325">
    <property type="protein sequence ID" value="CAG8979619.1"/>
    <property type="molecule type" value="Genomic_DNA"/>
</dbReference>
<comment type="function">
    <text evidence="7">Component of the EKC/KEOPS complex that is required for the formation of a threonylcarbamoyl group on adenosine at position 37 (t(6)A37) in tRNAs that read codons beginning with adenine. The complex is probably involved in the transfer of the threonylcarbamoyl moiety of threonylcarbamoyl-AMP (TC-AMP) to the N6 group of A37. CGI121 acts as an allosteric effector that regulates the t(6)A activity of the complex. The EKC/KEOPS complex also promotes both telomere uncapping and telomere elongation. The complex is required for efficient recruitment of transcriptional coactivators. CGI121 is not required for tRNA modification.</text>
</comment>
<dbReference type="GO" id="GO:0000408">
    <property type="term" value="C:EKC/KEOPS complex"/>
    <property type="evidence" value="ECO:0007669"/>
    <property type="project" value="TreeGrafter"/>
</dbReference>
<comment type="subcellular location">
    <subcellularLocation>
        <location evidence="1">Nucleus</location>
    </subcellularLocation>
</comment>
<keyword evidence="10" id="KW-1185">Reference proteome</keyword>
<dbReference type="PANTHER" id="PTHR15840">
    <property type="entry name" value="CGI-121 FAMILY MEMBER"/>
    <property type="match status" value="1"/>
</dbReference>
<evidence type="ECO:0000256" key="7">
    <source>
        <dbReference type="ARBA" id="ARBA00025043"/>
    </source>
</evidence>
<evidence type="ECO:0000313" key="9">
    <source>
        <dbReference type="EMBL" id="CAG8979619.1"/>
    </source>
</evidence>
<organism evidence="9 10">
    <name type="scientific">Hymenoscyphus albidus</name>
    <dbReference type="NCBI Taxonomy" id="595503"/>
    <lineage>
        <taxon>Eukaryota</taxon>
        <taxon>Fungi</taxon>
        <taxon>Dikarya</taxon>
        <taxon>Ascomycota</taxon>
        <taxon>Pezizomycotina</taxon>
        <taxon>Leotiomycetes</taxon>
        <taxon>Helotiales</taxon>
        <taxon>Helotiaceae</taxon>
        <taxon>Hymenoscyphus</taxon>
    </lineage>
</organism>
<comment type="caution">
    <text evidence="9">The sequence shown here is derived from an EMBL/GenBank/DDBJ whole genome shotgun (WGS) entry which is preliminary data.</text>
</comment>
<dbReference type="Proteomes" id="UP000701801">
    <property type="component" value="Unassembled WGS sequence"/>
</dbReference>
<dbReference type="GO" id="GO:0005634">
    <property type="term" value="C:nucleus"/>
    <property type="evidence" value="ECO:0007669"/>
    <property type="project" value="UniProtKB-SubCell"/>
</dbReference>
<dbReference type="InterPro" id="IPR013926">
    <property type="entry name" value="CGI121/TPRKB"/>
</dbReference>
<evidence type="ECO:0000313" key="10">
    <source>
        <dbReference type="Proteomes" id="UP000701801"/>
    </source>
</evidence>
<dbReference type="SUPFAM" id="SSF143870">
    <property type="entry name" value="PF0523-like"/>
    <property type="match status" value="1"/>
</dbReference>
<comment type="similarity">
    <text evidence="2 8">Belongs to the CGI121/TPRKB family.</text>
</comment>
<dbReference type="PANTHER" id="PTHR15840:SF10">
    <property type="entry name" value="EKC_KEOPS COMPLEX SUBUNIT TPRKB"/>
    <property type="match status" value="1"/>
</dbReference>
<dbReference type="GO" id="GO:0005829">
    <property type="term" value="C:cytosol"/>
    <property type="evidence" value="ECO:0007669"/>
    <property type="project" value="TreeGrafter"/>
</dbReference>
<evidence type="ECO:0000256" key="6">
    <source>
        <dbReference type="ARBA" id="ARBA00023242"/>
    </source>
</evidence>
<evidence type="ECO:0000256" key="4">
    <source>
        <dbReference type="ARBA" id="ARBA00016009"/>
    </source>
</evidence>
<name>A0A9N9Q932_9HELO</name>
<dbReference type="Pfam" id="PF08617">
    <property type="entry name" value="CGI-121"/>
    <property type="match status" value="1"/>
</dbReference>
<keyword evidence="5" id="KW-0819">tRNA processing</keyword>
<gene>
    <name evidence="9" type="ORF">HYALB_00012597</name>
</gene>
<evidence type="ECO:0000256" key="5">
    <source>
        <dbReference type="ARBA" id="ARBA00022694"/>
    </source>
</evidence>
<reference evidence="9" key="1">
    <citation type="submission" date="2021-07" db="EMBL/GenBank/DDBJ databases">
        <authorList>
            <person name="Durling M."/>
        </authorList>
    </citation>
    <scope>NUCLEOTIDE SEQUENCE</scope>
</reference>
<evidence type="ECO:0000256" key="3">
    <source>
        <dbReference type="ARBA" id="ARBA00015316"/>
    </source>
</evidence>
<dbReference type="Gene3D" id="3.30.2380.10">
    <property type="entry name" value="CGI121/TPRKB"/>
    <property type="match status" value="1"/>
</dbReference>